<feature type="region of interest" description="Disordered" evidence="1">
    <location>
        <begin position="220"/>
        <end position="252"/>
    </location>
</feature>
<dbReference type="InterPro" id="IPR024752">
    <property type="entry name" value="Myb/SANT-like_dom"/>
</dbReference>
<sequence>MMGLWEIVIIVKRNRLNYLKLAYILLMASLTNRPRRSNRVNIHQSIPDQPRAKWTLYLTKTLADFMVEQVYRGNRQNNSFGKKAWECMCNDFQRKTGLFWDKEQLKNRFGVMKKQYATLKSLLDLNDFSWDEQLSMVKATDEVWDEYIKAHPDAEAIRTNGCPYYKQLCIIFGESKYNDNYDQLNHPMNIDENGVFLEGATTAGMPIDFGAASIFAQDESSSSAEENGNLPNEQNKCETVLPRSTGPRKRNRAGTEDIMVRAILDIAAASKLRTAAVSQSIERFSISNCIGALNEMQGVDDRLYYSALDLFDKPNARETFMSLKVEKRLIWLKSKCNAPFIA</sequence>
<dbReference type="PANTHER" id="PTHR47584">
    <property type="match status" value="1"/>
</dbReference>
<evidence type="ECO:0000313" key="3">
    <source>
        <dbReference type="EMBL" id="PIA57374.1"/>
    </source>
</evidence>
<name>A0A2G5ENP7_AQUCA</name>
<feature type="compositionally biased region" description="Polar residues" evidence="1">
    <location>
        <begin position="220"/>
        <end position="234"/>
    </location>
</feature>
<dbReference type="Pfam" id="PF12776">
    <property type="entry name" value="Myb_DNA-bind_3"/>
    <property type="match status" value="1"/>
</dbReference>
<dbReference type="InterPro" id="IPR045026">
    <property type="entry name" value="LIMYB"/>
</dbReference>
<evidence type="ECO:0000313" key="4">
    <source>
        <dbReference type="Proteomes" id="UP000230069"/>
    </source>
</evidence>
<dbReference type="InParanoid" id="A0A2G5ENP7"/>
<protein>
    <recommendedName>
        <fullName evidence="2">Myb/SANT-like domain-containing protein</fullName>
    </recommendedName>
</protein>
<keyword evidence="4" id="KW-1185">Reference proteome</keyword>
<evidence type="ECO:0000259" key="2">
    <source>
        <dbReference type="Pfam" id="PF12776"/>
    </source>
</evidence>
<reference evidence="3 4" key="1">
    <citation type="submission" date="2017-09" db="EMBL/GenBank/DDBJ databases">
        <title>WGS assembly of Aquilegia coerulea Goldsmith.</title>
        <authorList>
            <person name="Hodges S."/>
            <person name="Kramer E."/>
            <person name="Nordborg M."/>
            <person name="Tomkins J."/>
            <person name="Borevitz J."/>
            <person name="Derieg N."/>
            <person name="Yan J."/>
            <person name="Mihaltcheva S."/>
            <person name="Hayes R.D."/>
            <person name="Rokhsar D."/>
        </authorList>
    </citation>
    <scope>NUCLEOTIDE SEQUENCE [LARGE SCALE GENOMIC DNA]</scope>
    <source>
        <strain evidence="4">cv. Goldsmith</strain>
    </source>
</reference>
<feature type="domain" description="Myb/SANT-like" evidence="2">
    <location>
        <begin position="53"/>
        <end position="147"/>
    </location>
</feature>
<dbReference type="OrthoDB" id="76215at2759"/>
<accession>A0A2G5ENP7</accession>
<proteinExistence type="predicted"/>
<dbReference type="PANTHER" id="PTHR47584:SF9">
    <property type="entry name" value="L10-INTERACTING MYB DOMAIN-CONTAINING PROTEIN-LIKE"/>
    <property type="match status" value="1"/>
</dbReference>
<dbReference type="AlphaFoldDB" id="A0A2G5ENP7"/>
<dbReference type="Proteomes" id="UP000230069">
    <property type="component" value="Unassembled WGS sequence"/>
</dbReference>
<dbReference type="EMBL" id="KZ305023">
    <property type="protein sequence ID" value="PIA57374.1"/>
    <property type="molecule type" value="Genomic_DNA"/>
</dbReference>
<organism evidence="3 4">
    <name type="scientific">Aquilegia coerulea</name>
    <name type="common">Rocky mountain columbine</name>
    <dbReference type="NCBI Taxonomy" id="218851"/>
    <lineage>
        <taxon>Eukaryota</taxon>
        <taxon>Viridiplantae</taxon>
        <taxon>Streptophyta</taxon>
        <taxon>Embryophyta</taxon>
        <taxon>Tracheophyta</taxon>
        <taxon>Spermatophyta</taxon>
        <taxon>Magnoliopsida</taxon>
        <taxon>Ranunculales</taxon>
        <taxon>Ranunculaceae</taxon>
        <taxon>Thalictroideae</taxon>
        <taxon>Aquilegia</taxon>
    </lineage>
</organism>
<gene>
    <name evidence="3" type="ORF">AQUCO_00600245v1</name>
</gene>
<evidence type="ECO:0000256" key="1">
    <source>
        <dbReference type="SAM" id="MobiDB-lite"/>
    </source>
</evidence>